<evidence type="ECO:0000256" key="3">
    <source>
        <dbReference type="ARBA" id="ARBA00022692"/>
    </source>
</evidence>
<dbReference type="GO" id="GO:0022857">
    <property type="term" value="F:transmembrane transporter activity"/>
    <property type="evidence" value="ECO:0007669"/>
    <property type="project" value="TreeGrafter"/>
</dbReference>
<comment type="similarity">
    <text evidence="6">Belongs to the ABC-4 integral membrane protein family.</text>
</comment>
<gene>
    <name evidence="9" type="ORF">AFL01nite_24860</name>
</gene>
<reference evidence="9 10" key="1">
    <citation type="submission" date="2019-07" db="EMBL/GenBank/DDBJ databases">
        <title>Whole genome shotgun sequence of Aeromicrobium flavum NBRC 107625.</title>
        <authorList>
            <person name="Hosoyama A."/>
            <person name="Uohara A."/>
            <person name="Ohji S."/>
            <person name="Ichikawa N."/>
        </authorList>
    </citation>
    <scope>NUCLEOTIDE SEQUENCE [LARGE SCALE GENOMIC DNA]</scope>
    <source>
        <strain evidence="9 10">NBRC 107625</strain>
    </source>
</reference>
<feature type="transmembrane region" description="Helical" evidence="7">
    <location>
        <begin position="414"/>
        <end position="438"/>
    </location>
</feature>
<feature type="domain" description="ABC3 transporter permease C-terminal" evidence="8">
    <location>
        <begin position="247"/>
        <end position="368"/>
    </location>
</feature>
<evidence type="ECO:0000256" key="7">
    <source>
        <dbReference type="SAM" id="Phobius"/>
    </source>
</evidence>
<protein>
    <submittedName>
        <fullName evidence="9">ABC transporter</fullName>
    </submittedName>
</protein>
<feature type="transmembrane region" description="Helical" evidence="7">
    <location>
        <begin position="774"/>
        <end position="794"/>
    </location>
</feature>
<evidence type="ECO:0000259" key="8">
    <source>
        <dbReference type="Pfam" id="PF02687"/>
    </source>
</evidence>
<dbReference type="InterPro" id="IPR050250">
    <property type="entry name" value="Macrolide_Exporter_MacB"/>
</dbReference>
<keyword evidence="10" id="KW-1185">Reference proteome</keyword>
<evidence type="ECO:0000313" key="9">
    <source>
        <dbReference type="EMBL" id="GEO90159.1"/>
    </source>
</evidence>
<feature type="transmembrane region" description="Helical" evidence="7">
    <location>
        <begin position="339"/>
        <end position="358"/>
    </location>
</feature>
<evidence type="ECO:0000313" key="10">
    <source>
        <dbReference type="Proteomes" id="UP000321769"/>
    </source>
</evidence>
<dbReference type="PANTHER" id="PTHR30572:SF4">
    <property type="entry name" value="ABC TRANSPORTER PERMEASE YTRF"/>
    <property type="match status" value="1"/>
</dbReference>
<comment type="caution">
    <text evidence="9">The sequence shown here is derived from an EMBL/GenBank/DDBJ whole genome shotgun (WGS) entry which is preliminary data.</text>
</comment>
<accession>A0A512HXH5</accession>
<dbReference type="OrthoDB" id="9780560at2"/>
<evidence type="ECO:0000256" key="6">
    <source>
        <dbReference type="ARBA" id="ARBA00038076"/>
    </source>
</evidence>
<dbReference type="EMBL" id="BJZQ01000015">
    <property type="protein sequence ID" value="GEO90159.1"/>
    <property type="molecule type" value="Genomic_DNA"/>
</dbReference>
<dbReference type="GO" id="GO:0005886">
    <property type="term" value="C:plasma membrane"/>
    <property type="evidence" value="ECO:0007669"/>
    <property type="project" value="UniProtKB-SubCell"/>
</dbReference>
<organism evidence="9 10">
    <name type="scientific">Aeromicrobium flavum</name>
    <dbReference type="NCBI Taxonomy" id="416568"/>
    <lineage>
        <taxon>Bacteria</taxon>
        <taxon>Bacillati</taxon>
        <taxon>Actinomycetota</taxon>
        <taxon>Actinomycetes</taxon>
        <taxon>Propionibacteriales</taxon>
        <taxon>Nocardioidaceae</taxon>
        <taxon>Aeromicrobium</taxon>
    </lineage>
</organism>
<feature type="domain" description="ABC3 transporter permease C-terminal" evidence="8">
    <location>
        <begin position="687"/>
        <end position="802"/>
    </location>
</feature>
<proteinExistence type="inferred from homology"/>
<sequence length="811" mass="83304">MRTVLFASLRTHTRRYVAALVAVTIAVAFVVVIDALGSGARNAIAASVESAYPEADLIVGEEFGLAESDPVRVLEVAAQRGDEASVIATAWTRVDGPDGTLGDDVEVGTVATDPGLRSTNVVTGRGPIADDQALVSRETAASAGIELGDRLTVGTGQATRTVTVVGLTERSSYLSPDVHLTWPALSALDSEIVDSVAYAVREGSVAEAREALTEVVESQVQLRDDYVSARIVSMNKGVDVLGYLLLLFAAIAGFVAVLVIANTFTILFAQRTRDFALLRCVGATRRQVLRSVRVESVALALVAATTGVVGGLLASRALGVLARALAGSDSFGDIDHSPGWLGAAFVGGVVTTVVAAWLPTRAVVRVSPLAALRPAQEPSARTTAGRVRLALGLLGAAAGLAALVLAHRTETVPLMLAGGMVSFVGVLLLGPVIVPALLRLVGATAGRFSGPVRVASANAVRNPRRSAATTASLLVGVTLATAVLTGMASGRQSVEAEMNAEYPVDLALSGTSQVSPTTVAKVRGLDGVAAVLTPPGTRVETDGPTLTVVAPSDAERERTLDASVTRVGDDEIVFPASYVASFEEEGVPDRVTVRTAAGPLTLTVRTVFASWGSAAVVSPETLDRLTPAGTTRVLWVMADDGADAQDLAGTLGAVAGGADLEVTDNLEDQQWVSLQLDVLVWSVLGLLGVGVAIALVGIANTVGLSILERSREHALLRALGLTRKGLRHTLAAEGMLLALVAAVLGTALGTLYAWFGVVTVVQSAFPAAALVVPWAQLAAVLVVAALAGLASCVLPARRAARIMPAAGLTLD</sequence>
<comment type="subcellular location">
    <subcellularLocation>
        <location evidence="1">Cell membrane</location>
        <topology evidence="1">Multi-pass membrane protein</topology>
    </subcellularLocation>
</comment>
<evidence type="ECO:0000256" key="5">
    <source>
        <dbReference type="ARBA" id="ARBA00023136"/>
    </source>
</evidence>
<keyword evidence="5 7" id="KW-0472">Membrane</keyword>
<keyword evidence="2" id="KW-1003">Cell membrane</keyword>
<feature type="transmembrane region" description="Helical" evidence="7">
    <location>
        <begin position="728"/>
        <end position="754"/>
    </location>
</feature>
<feature type="transmembrane region" description="Helical" evidence="7">
    <location>
        <begin position="296"/>
        <end position="319"/>
    </location>
</feature>
<keyword evidence="4 7" id="KW-1133">Transmembrane helix</keyword>
<feature type="transmembrane region" description="Helical" evidence="7">
    <location>
        <begin position="471"/>
        <end position="490"/>
    </location>
</feature>
<evidence type="ECO:0000256" key="4">
    <source>
        <dbReference type="ARBA" id="ARBA00022989"/>
    </source>
</evidence>
<dbReference type="AlphaFoldDB" id="A0A512HXH5"/>
<feature type="transmembrane region" description="Helical" evidence="7">
    <location>
        <begin position="678"/>
        <end position="707"/>
    </location>
</feature>
<dbReference type="RefSeq" id="WP_146828027.1">
    <property type="nucleotide sequence ID" value="NZ_BAAAYQ010000005.1"/>
</dbReference>
<keyword evidence="3 7" id="KW-0812">Transmembrane</keyword>
<feature type="transmembrane region" description="Helical" evidence="7">
    <location>
        <begin position="16"/>
        <end position="37"/>
    </location>
</feature>
<evidence type="ECO:0000256" key="1">
    <source>
        <dbReference type="ARBA" id="ARBA00004651"/>
    </source>
</evidence>
<dbReference type="Pfam" id="PF02687">
    <property type="entry name" value="FtsX"/>
    <property type="match status" value="2"/>
</dbReference>
<dbReference type="PANTHER" id="PTHR30572">
    <property type="entry name" value="MEMBRANE COMPONENT OF TRANSPORTER-RELATED"/>
    <property type="match status" value="1"/>
</dbReference>
<name>A0A512HXH5_9ACTN</name>
<feature type="transmembrane region" description="Helical" evidence="7">
    <location>
        <begin position="240"/>
        <end position="269"/>
    </location>
</feature>
<dbReference type="InterPro" id="IPR003838">
    <property type="entry name" value="ABC3_permease_C"/>
</dbReference>
<dbReference type="Proteomes" id="UP000321769">
    <property type="component" value="Unassembled WGS sequence"/>
</dbReference>
<evidence type="ECO:0000256" key="2">
    <source>
        <dbReference type="ARBA" id="ARBA00022475"/>
    </source>
</evidence>
<feature type="transmembrane region" description="Helical" evidence="7">
    <location>
        <begin position="389"/>
        <end position="408"/>
    </location>
</feature>